<dbReference type="Proteomes" id="UP000310263">
    <property type="component" value="Unassembled WGS sequence"/>
</dbReference>
<dbReference type="GO" id="GO:0008237">
    <property type="term" value="F:metallopeptidase activity"/>
    <property type="evidence" value="ECO:0007669"/>
    <property type="project" value="UniProtKB-KW"/>
</dbReference>
<feature type="transmembrane region" description="Helical" evidence="13">
    <location>
        <begin position="97"/>
        <end position="122"/>
    </location>
</feature>
<dbReference type="InterPro" id="IPR052348">
    <property type="entry name" value="Metallopeptidase_M50B"/>
</dbReference>
<comment type="similarity">
    <text evidence="3">Belongs to the peptidase M50B family.</text>
</comment>
<keyword evidence="4" id="KW-1003">Cell membrane</keyword>
<evidence type="ECO:0000256" key="5">
    <source>
        <dbReference type="ARBA" id="ARBA00022670"/>
    </source>
</evidence>
<reference evidence="15 16" key="1">
    <citation type="submission" date="2019-04" db="EMBL/GenBank/DDBJ databases">
        <title>Microbes associate with the intestines of laboratory mice.</title>
        <authorList>
            <person name="Navarre W."/>
            <person name="Wong E."/>
            <person name="Huang K."/>
            <person name="Tropini C."/>
            <person name="Ng K."/>
            <person name="Yu B."/>
        </authorList>
    </citation>
    <scope>NUCLEOTIDE SEQUENCE [LARGE SCALE GENOMIC DNA]</scope>
    <source>
        <strain evidence="15 16">NM07_P-09</strain>
    </source>
</reference>
<evidence type="ECO:0000256" key="2">
    <source>
        <dbReference type="ARBA" id="ARBA00004651"/>
    </source>
</evidence>
<feature type="transmembrane region" description="Helical" evidence="13">
    <location>
        <begin position="59"/>
        <end position="76"/>
    </location>
</feature>
<dbReference type="Pfam" id="PF02163">
    <property type="entry name" value="Peptidase_M50"/>
    <property type="match status" value="1"/>
</dbReference>
<keyword evidence="11" id="KW-0482">Metalloprotease</keyword>
<evidence type="ECO:0000256" key="13">
    <source>
        <dbReference type="SAM" id="Phobius"/>
    </source>
</evidence>
<dbReference type="EMBL" id="SRYE01000004">
    <property type="protein sequence ID" value="TGY61762.1"/>
    <property type="molecule type" value="Genomic_DNA"/>
</dbReference>
<comment type="cofactor">
    <cofactor evidence="1">
        <name>Zn(2+)</name>
        <dbReference type="ChEBI" id="CHEBI:29105"/>
    </cofactor>
</comment>
<keyword evidence="16" id="KW-1185">Reference proteome</keyword>
<evidence type="ECO:0000313" key="16">
    <source>
        <dbReference type="Proteomes" id="UP000310263"/>
    </source>
</evidence>
<dbReference type="GO" id="GO:0006508">
    <property type="term" value="P:proteolysis"/>
    <property type="evidence" value="ECO:0007669"/>
    <property type="project" value="UniProtKB-KW"/>
</dbReference>
<keyword evidence="7" id="KW-0479">Metal-binding</keyword>
<feature type="transmembrane region" description="Helical" evidence="13">
    <location>
        <begin position="142"/>
        <end position="160"/>
    </location>
</feature>
<evidence type="ECO:0000256" key="12">
    <source>
        <dbReference type="ARBA" id="ARBA00023136"/>
    </source>
</evidence>
<dbReference type="PANTHER" id="PTHR35864:SF1">
    <property type="entry name" value="ZINC METALLOPROTEASE YWHC-RELATED"/>
    <property type="match status" value="1"/>
</dbReference>
<evidence type="ECO:0000256" key="9">
    <source>
        <dbReference type="ARBA" id="ARBA00022833"/>
    </source>
</evidence>
<evidence type="ECO:0000313" key="15">
    <source>
        <dbReference type="EMBL" id="TGY61762.1"/>
    </source>
</evidence>
<keyword evidence="6 13" id="KW-0812">Transmembrane</keyword>
<name>A0A4S2F0D2_9ACTN</name>
<protein>
    <submittedName>
        <fullName evidence="15">Site-2 protease family protein</fullName>
    </submittedName>
</protein>
<accession>A0A4S2F0D2</accession>
<dbReference type="GO" id="GO:0046872">
    <property type="term" value="F:metal ion binding"/>
    <property type="evidence" value="ECO:0007669"/>
    <property type="project" value="UniProtKB-KW"/>
</dbReference>
<keyword evidence="5 15" id="KW-0645">Protease</keyword>
<comment type="caution">
    <text evidence="15">The sequence shown here is derived from an EMBL/GenBank/DDBJ whole genome shotgun (WGS) entry which is preliminary data.</text>
</comment>
<dbReference type="GO" id="GO:0005886">
    <property type="term" value="C:plasma membrane"/>
    <property type="evidence" value="ECO:0007669"/>
    <property type="project" value="UniProtKB-SubCell"/>
</dbReference>
<evidence type="ECO:0000256" key="8">
    <source>
        <dbReference type="ARBA" id="ARBA00022801"/>
    </source>
</evidence>
<dbReference type="PANTHER" id="PTHR35864">
    <property type="entry name" value="ZINC METALLOPROTEASE MJ0611-RELATED"/>
    <property type="match status" value="1"/>
</dbReference>
<feature type="transmembrane region" description="Helical" evidence="13">
    <location>
        <begin position="181"/>
        <end position="200"/>
    </location>
</feature>
<dbReference type="OrthoDB" id="9800627at2"/>
<feature type="domain" description="Peptidase M50" evidence="14">
    <location>
        <begin position="139"/>
        <end position="195"/>
    </location>
</feature>
<dbReference type="CDD" id="cd06158">
    <property type="entry name" value="S2P-M50_like_1"/>
    <property type="match status" value="1"/>
</dbReference>
<evidence type="ECO:0000256" key="10">
    <source>
        <dbReference type="ARBA" id="ARBA00022989"/>
    </source>
</evidence>
<evidence type="ECO:0000256" key="7">
    <source>
        <dbReference type="ARBA" id="ARBA00022723"/>
    </source>
</evidence>
<keyword evidence="8" id="KW-0378">Hydrolase</keyword>
<keyword evidence="12 13" id="KW-0472">Membrane</keyword>
<dbReference type="InterPro" id="IPR044537">
    <property type="entry name" value="Rip2-like"/>
</dbReference>
<evidence type="ECO:0000259" key="14">
    <source>
        <dbReference type="Pfam" id="PF02163"/>
    </source>
</evidence>
<evidence type="ECO:0000256" key="3">
    <source>
        <dbReference type="ARBA" id="ARBA00007931"/>
    </source>
</evidence>
<proteinExistence type="inferred from homology"/>
<evidence type="ECO:0000256" key="4">
    <source>
        <dbReference type="ARBA" id="ARBA00022475"/>
    </source>
</evidence>
<evidence type="ECO:0000256" key="11">
    <source>
        <dbReference type="ARBA" id="ARBA00023049"/>
    </source>
</evidence>
<keyword evidence="9" id="KW-0862">Zinc</keyword>
<keyword evidence="10 13" id="KW-1133">Transmembrane helix</keyword>
<comment type="subcellular location">
    <subcellularLocation>
        <location evidence="2">Cell membrane</location>
        <topology evidence="2">Multi-pass membrane protein</topology>
    </subcellularLocation>
</comment>
<gene>
    <name evidence="15" type="ORF">E5334_07085</name>
</gene>
<dbReference type="InterPro" id="IPR008915">
    <property type="entry name" value="Peptidase_M50"/>
</dbReference>
<dbReference type="RefSeq" id="WP_136012894.1">
    <property type="nucleotide sequence ID" value="NZ_SRYE01000004.1"/>
</dbReference>
<evidence type="ECO:0000256" key="1">
    <source>
        <dbReference type="ARBA" id="ARBA00001947"/>
    </source>
</evidence>
<dbReference type="AlphaFoldDB" id="A0A4S2F0D2"/>
<sequence>MGLFSVSAVLQAAITVLVVMLAATIHEVAHGYVAYLCGDPTAKEAHRLSLNPLRHIDPFGSLILPFIMVLLGGPVFGYAKPVPYNPYRLRKVPRDEVLVAVAGPASNLLQAAVAALVFHGLYDFAPQVLNGAPIVLEILLDYVWVNLILCFFNLIPLPPLDGSHVITAFLRGRARAAYDRIQPYTMAILLVVLYMLPEFFHISPLSSYFDVTAGPIYDLLIFGGLA</sequence>
<evidence type="ECO:0000256" key="6">
    <source>
        <dbReference type="ARBA" id="ARBA00022692"/>
    </source>
</evidence>
<organism evidence="15 16">
    <name type="scientific">Muricaecibacterium torontonense</name>
    <dbReference type="NCBI Taxonomy" id="3032871"/>
    <lineage>
        <taxon>Bacteria</taxon>
        <taxon>Bacillati</taxon>
        <taxon>Actinomycetota</taxon>
        <taxon>Coriobacteriia</taxon>
        <taxon>Coriobacteriales</taxon>
        <taxon>Atopobiaceae</taxon>
        <taxon>Muricaecibacterium</taxon>
    </lineage>
</organism>